<dbReference type="Pfam" id="PF01612">
    <property type="entry name" value="DNA_pol_A_exo1"/>
    <property type="match status" value="1"/>
</dbReference>
<dbReference type="SUPFAM" id="SSF53098">
    <property type="entry name" value="Ribonuclease H-like"/>
    <property type="match status" value="1"/>
</dbReference>
<dbReference type="Gene3D" id="3.30.420.10">
    <property type="entry name" value="Ribonuclease H-like superfamily/Ribonuclease H"/>
    <property type="match status" value="1"/>
</dbReference>
<accession>A0A914YRL5</accession>
<dbReference type="InterPro" id="IPR002562">
    <property type="entry name" value="3'-5'_exonuclease_dom"/>
</dbReference>
<dbReference type="InterPro" id="IPR036397">
    <property type="entry name" value="RNaseH_sf"/>
</dbReference>
<dbReference type="WBParaSite" id="PSU_v2.g3401.t1">
    <property type="protein sequence ID" value="PSU_v2.g3401.t1"/>
    <property type="gene ID" value="PSU_v2.g3401"/>
</dbReference>
<dbReference type="GO" id="GO:0008408">
    <property type="term" value="F:3'-5' exonuclease activity"/>
    <property type="evidence" value="ECO:0007669"/>
    <property type="project" value="InterPro"/>
</dbReference>
<dbReference type="Proteomes" id="UP000887577">
    <property type="component" value="Unplaced"/>
</dbReference>
<name>A0A914YRL5_9BILA</name>
<dbReference type="PANTHER" id="PTHR47765">
    <property type="entry name" value="3'-5' EXONUCLEASE DOMAIN-CONTAINING PROTEIN"/>
    <property type="match status" value="1"/>
</dbReference>
<dbReference type="InterPro" id="IPR052408">
    <property type="entry name" value="Exonuclease_MUT-7-like"/>
</dbReference>
<sequence length="313" mass="36481">MVFLSADLKCMEIYAYRTLKGCNLTLKLDFLKIFSNDKKYAYCWAKYFKISDKKLPDFLKNCGCYNKDAKKFIEKLNDILFSLDEDCIVTRKIWGKFHKIITIVTPVAVVDFILEYFAKSKPKIMGIDCEAGFIDGKQKITVLQLATTDWLCLIDIGMLADKYSDNQWKTFFEHIFHPDIIRVGFSFSSDYNYICNRFPFLQSMLHEKERNVLCLQKLMNQNRFNNEFNSIFKKDIATNCGLATLAKEVLGITMNKKLQSTNWEKRPLTDDQKIYAVADALAALLIYERIETLLKQKFGNVKAMEKACYLQKK</sequence>
<dbReference type="InterPro" id="IPR012337">
    <property type="entry name" value="RNaseH-like_sf"/>
</dbReference>
<dbReference type="GO" id="GO:0003676">
    <property type="term" value="F:nucleic acid binding"/>
    <property type="evidence" value="ECO:0007669"/>
    <property type="project" value="InterPro"/>
</dbReference>
<evidence type="ECO:0000313" key="3">
    <source>
        <dbReference type="WBParaSite" id="PSU_v2.g3401.t1"/>
    </source>
</evidence>
<protein>
    <submittedName>
        <fullName evidence="3">3'-5' exonuclease domain-containing protein</fullName>
    </submittedName>
</protein>
<dbReference type="PANTHER" id="PTHR47765:SF2">
    <property type="entry name" value="EXONUCLEASE MUT-7 HOMOLOG"/>
    <property type="match status" value="1"/>
</dbReference>
<organism evidence="2 3">
    <name type="scientific">Panagrolaimus superbus</name>
    <dbReference type="NCBI Taxonomy" id="310955"/>
    <lineage>
        <taxon>Eukaryota</taxon>
        <taxon>Metazoa</taxon>
        <taxon>Ecdysozoa</taxon>
        <taxon>Nematoda</taxon>
        <taxon>Chromadorea</taxon>
        <taxon>Rhabditida</taxon>
        <taxon>Tylenchina</taxon>
        <taxon>Panagrolaimomorpha</taxon>
        <taxon>Panagrolaimoidea</taxon>
        <taxon>Panagrolaimidae</taxon>
        <taxon>Panagrolaimus</taxon>
    </lineage>
</organism>
<evidence type="ECO:0000313" key="2">
    <source>
        <dbReference type="Proteomes" id="UP000887577"/>
    </source>
</evidence>
<evidence type="ECO:0000259" key="1">
    <source>
        <dbReference type="Pfam" id="PF01612"/>
    </source>
</evidence>
<proteinExistence type="predicted"/>
<keyword evidence="2" id="KW-1185">Reference proteome</keyword>
<reference evidence="3" key="1">
    <citation type="submission" date="2022-11" db="UniProtKB">
        <authorList>
            <consortium name="WormBaseParasite"/>
        </authorList>
    </citation>
    <scope>IDENTIFICATION</scope>
</reference>
<feature type="domain" description="3'-5' exonuclease" evidence="1">
    <location>
        <begin position="124"/>
        <end position="294"/>
    </location>
</feature>
<dbReference type="GO" id="GO:0006139">
    <property type="term" value="P:nucleobase-containing compound metabolic process"/>
    <property type="evidence" value="ECO:0007669"/>
    <property type="project" value="InterPro"/>
</dbReference>
<dbReference type="AlphaFoldDB" id="A0A914YRL5"/>